<gene>
    <name evidence="1" type="ORF">CXQ85_002856</name>
</gene>
<evidence type="ECO:0000313" key="2">
    <source>
        <dbReference type="Proteomes" id="UP000244309"/>
    </source>
</evidence>
<reference evidence="1 2" key="1">
    <citation type="submission" date="2017-12" db="EMBL/GenBank/DDBJ databases">
        <title>Genome Sequence of a Multidrug-Resistant Candida haemulonii Isolate from a Patient with Chronic Leg Ulcers in Israel.</title>
        <authorList>
            <person name="Chow N.A."/>
            <person name="Gade L."/>
            <person name="Batra D."/>
            <person name="Rowe L.A."/>
            <person name="Ben-Ami R."/>
            <person name="Loparev V.N."/>
            <person name="Litvintseva A.P."/>
        </authorList>
    </citation>
    <scope>NUCLEOTIDE SEQUENCE [LARGE SCALE GENOMIC DNA]</scope>
    <source>
        <strain evidence="1 2">B11899</strain>
    </source>
</reference>
<dbReference type="PANTHER" id="PTHR28037">
    <property type="entry name" value="ALCOHOL O-ACETYLTRANSFERASE 1-RELATED"/>
    <property type="match status" value="1"/>
</dbReference>
<dbReference type="Pfam" id="PF07247">
    <property type="entry name" value="AATase"/>
    <property type="match status" value="1"/>
</dbReference>
<sequence length="459" mass="52998">MSRSPGFYEKHFLLRNANGLYTNLSSTAKYNKHVTKAHLAEALRLLINENSWFTHNTFRVANTGNVYKDYVTRPVDHINFDSVVQYIEIEEFDRYALERTVTMRVPVNRDDAPLWRLLVMETKTEQYFTFYACHSHFDGGSTAQFHKDLMGYLGKTSGSEFNGELYKNQGTSVLPAVETLTNLFYPSWFQKFKFFFEIKTPKLYEWVNWIFNGFKSPKLFEAEPISANVENKIRIINLPPSEVSKLVGHCRSNSYTVTPYITAVVKRSLERFVFPQYHSNPEEVSTKLFMAVEGRRYYPELSEDIKYGAFVCGDTYIMPHQDNFEGEVKEIHKKIKESIESKEGFKHVWALKIMDTVNMLKSLIGSKKRTTLLITNLGSLKEVPDQEWQITDAYFTSNNSLVYHFIVHAVSTAKGGLNICLSYLPEYENLTTTVDEKEVSVMNAVEADIRASFSRAINQ</sequence>
<keyword evidence="2" id="KW-1185">Reference proteome</keyword>
<dbReference type="RefSeq" id="XP_025344069.1">
    <property type="nucleotide sequence ID" value="XM_025486519.1"/>
</dbReference>
<dbReference type="PANTHER" id="PTHR28037:SF1">
    <property type="entry name" value="ALCOHOL O-ACETYLTRANSFERASE 1-RELATED"/>
    <property type="match status" value="1"/>
</dbReference>
<dbReference type="GO" id="GO:0008080">
    <property type="term" value="F:N-acetyltransferase activity"/>
    <property type="evidence" value="ECO:0007669"/>
    <property type="project" value="TreeGrafter"/>
</dbReference>
<dbReference type="SUPFAM" id="SSF52777">
    <property type="entry name" value="CoA-dependent acyltransferases"/>
    <property type="match status" value="1"/>
</dbReference>
<organism evidence="1 2">
    <name type="scientific">Candidozyma haemuli</name>
    <dbReference type="NCBI Taxonomy" id="45357"/>
    <lineage>
        <taxon>Eukaryota</taxon>
        <taxon>Fungi</taxon>
        <taxon>Dikarya</taxon>
        <taxon>Ascomycota</taxon>
        <taxon>Saccharomycotina</taxon>
        <taxon>Pichiomycetes</taxon>
        <taxon>Metschnikowiaceae</taxon>
        <taxon>Candidozyma</taxon>
    </lineage>
</organism>
<dbReference type="AlphaFoldDB" id="A0A2V1AZN5"/>
<dbReference type="OrthoDB" id="2150604at2759"/>
<name>A0A2V1AZN5_9ASCO</name>
<evidence type="ECO:0008006" key="3">
    <source>
        <dbReference type="Google" id="ProtNLM"/>
    </source>
</evidence>
<dbReference type="Proteomes" id="UP000244309">
    <property type="component" value="Unassembled WGS sequence"/>
</dbReference>
<dbReference type="GeneID" id="37008187"/>
<accession>A0A2V1AZN5</accession>
<comment type="caution">
    <text evidence="1">The sequence shown here is derived from an EMBL/GenBank/DDBJ whole genome shotgun (WGS) entry which is preliminary data.</text>
</comment>
<dbReference type="InterPro" id="IPR010828">
    <property type="entry name" value="Atf2/Sli1-like"/>
</dbReference>
<dbReference type="InterPro" id="IPR052058">
    <property type="entry name" value="Alcohol_O-acetyltransferase"/>
</dbReference>
<dbReference type="EMBL" id="PKFO01000010">
    <property type="protein sequence ID" value="PVH23129.1"/>
    <property type="molecule type" value="Genomic_DNA"/>
</dbReference>
<protein>
    <recommendedName>
        <fullName evidence="3">Alcohol acetyltransferase</fullName>
    </recommendedName>
</protein>
<proteinExistence type="predicted"/>
<evidence type="ECO:0000313" key="1">
    <source>
        <dbReference type="EMBL" id="PVH23129.1"/>
    </source>
</evidence>
<dbReference type="VEuPathDB" id="FungiDB:CXQ85_002856"/>
<dbReference type="STRING" id="45357.A0A2V1AZN5"/>